<dbReference type="OrthoDB" id="435273at2759"/>
<dbReference type="PROSITE" id="PS50222">
    <property type="entry name" value="EF_HAND_2"/>
    <property type="match status" value="1"/>
</dbReference>
<reference evidence="2 3" key="1">
    <citation type="submission" date="2016-10" db="EMBL/GenBank/DDBJ databases">
        <title>Reductive evolution of mitochondrial metabolism and differential evolution of invasion-related proteins in Cryptosporidium.</title>
        <authorList>
            <person name="Liu S."/>
            <person name="Roellig D.M."/>
            <person name="Guo Y."/>
            <person name="Li N."/>
            <person name="Frace M.A."/>
            <person name="Tang K."/>
            <person name="Zhang L."/>
            <person name="Feng Y."/>
            <person name="Xiao L."/>
        </authorList>
    </citation>
    <scope>NUCLEOTIDE SEQUENCE [LARGE SCALE GENOMIC DNA]</scope>
    <source>
        <strain evidence="2">39726</strain>
    </source>
</reference>
<dbReference type="Proteomes" id="UP000186176">
    <property type="component" value="Unassembled WGS sequence"/>
</dbReference>
<dbReference type="InterPro" id="IPR011992">
    <property type="entry name" value="EF-hand-dom_pair"/>
</dbReference>
<sequence>MISLLNGTGCAPCTSGCKVVMDDYKNTGRIEYGVFVGYYSESDESDYEDSELGTLNKKASKTQESLNAEEMISIGDELDEGEADIIKKMFEEASSQGKCTLEETRHLAHRMGLAPSNTDLERLKEETGDKVTYEDFERWIVSITHPEDHIDYMVSYFKNYDLNKTGKISRKQFVWLTSIGGDMLTREEAEAILDKLSIGGDVYYEDLLKKIMEIEASDKPMVNIGNKKSAPTKMPTSKVLVSQVSTTIRDLADSEAFLPTIDLLMALKATYGNELTDIAAKEATECCENREEAAKCLLKFYSEWAQNKGIVSRKTVRDLLMVWKAKLDQVSAEAWITSLCGTNEKIDIQDVLEKVDSKSSELN</sequence>
<evidence type="ECO:0000313" key="3">
    <source>
        <dbReference type="Proteomes" id="UP000186176"/>
    </source>
</evidence>
<dbReference type="GO" id="GO:0005509">
    <property type="term" value="F:calcium ion binding"/>
    <property type="evidence" value="ECO:0007669"/>
    <property type="project" value="InterPro"/>
</dbReference>
<accession>A0A1J4MH55</accession>
<keyword evidence="3" id="KW-1185">Reference proteome</keyword>
<dbReference type="RefSeq" id="XP_028874678.1">
    <property type="nucleotide sequence ID" value="XM_029019558.1"/>
</dbReference>
<feature type="domain" description="EF-hand" evidence="1">
    <location>
        <begin position="148"/>
        <end position="183"/>
    </location>
</feature>
<evidence type="ECO:0000313" key="2">
    <source>
        <dbReference type="EMBL" id="OII73335.1"/>
    </source>
</evidence>
<dbReference type="Pfam" id="PF21550">
    <property type="entry name" value="MTIP_N"/>
    <property type="match status" value="1"/>
</dbReference>
<dbReference type="GeneID" id="39979337"/>
<proteinExistence type="predicted"/>
<name>A0A1J4MH55_9CRYT</name>
<dbReference type="AlphaFoldDB" id="A0A1J4MH55"/>
<dbReference type="SUPFAM" id="SSF47473">
    <property type="entry name" value="EF-hand"/>
    <property type="match status" value="1"/>
</dbReference>
<comment type="caution">
    <text evidence="2">The sequence shown here is derived from an EMBL/GenBank/DDBJ whole genome shotgun (WGS) entry which is preliminary data.</text>
</comment>
<dbReference type="EMBL" id="LRBP01000016">
    <property type="protein sequence ID" value="OII73335.1"/>
    <property type="molecule type" value="Genomic_DNA"/>
</dbReference>
<protein>
    <submittedName>
        <fullName evidence="2">EF-hands domain-containing protein</fullName>
    </submittedName>
</protein>
<dbReference type="InterPro" id="IPR002048">
    <property type="entry name" value="EF_hand_dom"/>
</dbReference>
<dbReference type="Gene3D" id="1.10.238.10">
    <property type="entry name" value="EF-hand"/>
    <property type="match status" value="2"/>
</dbReference>
<gene>
    <name evidence="2" type="ORF">cubi_02547</name>
</gene>
<organism evidence="2 3">
    <name type="scientific">Cryptosporidium ubiquitum</name>
    <dbReference type="NCBI Taxonomy" id="857276"/>
    <lineage>
        <taxon>Eukaryota</taxon>
        <taxon>Sar</taxon>
        <taxon>Alveolata</taxon>
        <taxon>Apicomplexa</taxon>
        <taxon>Conoidasida</taxon>
        <taxon>Coccidia</taxon>
        <taxon>Eucoccidiorida</taxon>
        <taxon>Eimeriorina</taxon>
        <taxon>Cryptosporidiidae</taxon>
        <taxon>Cryptosporidium</taxon>
    </lineage>
</organism>
<evidence type="ECO:0000259" key="1">
    <source>
        <dbReference type="PROSITE" id="PS50222"/>
    </source>
</evidence>
<dbReference type="VEuPathDB" id="CryptoDB:cubi_02547"/>
<dbReference type="InterPro" id="IPR049007">
    <property type="entry name" value="MTIP_EFh"/>
</dbReference>